<evidence type="ECO:0000313" key="2">
    <source>
        <dbReference type="Proteomes" id="UP000182057"/>
    </source>
</evidence>
<accession>A0A1D3UV43</accession>
<sequence length="89" mass="9943">MCFFSKKKLHPKYFSSSSTFNISPDTQFPEQKQLFERRILSFQGKNSCLNAGYSVSGDGMYALPAVYFTSAGRAPPSRMPFSTASHMSL</sequence>
<name>A0A1D3UV43_TANFO</name>
<gene>
    <name evidence="1" type="ORF">TFUB20_02302</name>
</gene>
<dbReference type="EMBL" id="FMMM01000078">
    <property type="protein sequence ID" value="SCQ24116.1"/>
    <property type="molecule type" value="Genomic_DNA"/>
</dbReference>
<dbReference type="AlphaFoldDB" id="A0A1D3UV43"/>
<dbReference type="Proteomes" id="UP000182057">
    <property type="component" value="Unassembled WGS sequence"/>
</dbReference>
<reference evidence="1 2" key="1">
    <citation type="submission" date="2016-09" db="EMBL/GenBank/DDBJ databases">
        <authorList>
            <person name="Capua I."/>
            <person name="De Benedictis P."/>
            <person name="Joannis T."/>
            <person name="Lombin L.H."/>
            <person name="Cattoli G."/>
        </authorList>
    </citation>
    <scope>NUCLEOTIDE SEQUENCE [LARGE SCALE GENOMIC DNA]</scope>
    <source>
        <strain evidence="1 2">UB20</strain>
    </source>
</reference>
<organism evidence="1 2">
    <name type="scientific">Tannerella forsythia</name>
    <name type="common">Bacteroides forsythus</name>
    <dbReference type="NCBI Taxonomy" id="28112"/>
    <lineage>
        <taxon>Bacteria</taxon>
        <taxon>Pseudomonadati</taxon>
        <taxon>Bacteroidota</taxon>
        <taxon>Bacteroidia</taxon>
        <taxon>Bacteroidales</taxon>
        <taxon>Tannerellaceae</taxon>
        <taxon>Tannerella</taxon>
    </lineage>
</organism>
<evidence type="ECO:0000313" key="1">
    <source>
        <dbReference type="EMBL" id="SCQ24116.1"/>
    </source>
</evidence>
<proteinExistence type="predicted"/>
<protein>
    <submittedName>
        <fullName evidence="1">Uncharacterized protein</fullName>
    </submittedName>
</protein>